<name>A0A1Y2FHC4_9BASI</name>
<dbReference type="InterPro" id="IPR002123">
    <property type="entry name" value="Plipid/glycerol_acylTrfase"/>
</dbReference>
<reference evidence="4 5" key="1">
    <citation type="submission" date="2016-07" db="EMBL/GenBank/DDBJ databases">
        <title>Pervasive Adenine N6-methylation of Active Genes in Fungi.</title>
        <authorList>
            <consortium name="DOE Joint Genome Institute"/>
            <person name="Mondo S.J."/>
            <person name="Dannebaum R.O."/>
            <person name="Kuo R.C."/>
            <person name="Labutti K."/>
            <person name="Haridas S."/>
            <person name="Kuo A."/>
            <person name="Salamov A."/>
            <person name="Ahrendt S.R."/>
            <person name="Lipzen A."/>
            <person name="Sullivan W."/>
            <person name="Andreopoulos W.B."/>
            <person name="Clum A."/>
            <person name="Lindquist E."/>
            <person name="Daum C."/>
            <person name="Ramamoorthy G.K."/>
            <person name="Gryganskyi A."/>
            <person name="Culley D."/>
            <person name="Magnuson J.K."/>
            <person name="James T.Y."/>
            <person name="O'Malley M.A."/>
            <person name="Stajich J.E."/>
            <person name="Spatafora J.W."/>
            <person name="Visel A."/>
            <person name="Grigoriev I.V."/>
        </authorList>
    </citation>
    <scope>NUCLEOTIDE SEQUENCE [LARGE SCALE GENOMIC DNA]</scope>
    <source>
        <strain evidence="4 5">62-1032</strain>
    </source>
</reference>
<dbReference type="Pfam" id="PF01553">
    <property type="entry name" value="Acyltransferase"/>
    <property type="match status" value="1"/>
</dbReference>
<evidence type="ECO:0000256" key="2">
    <source>
        <dbReference type="SAM" id="Phobius"/>
    </source>
</evidence>
<evidence type="ECO:0000259" key="3">
    <source>
        <dbReference type="SMART" id="SM00563"/>
    </source>
</evidence>
<protein>
    <recommendedName>
        <fullName evidence="3">Phospholipid/glycerol acyltransferase domain-containing protein</fullName>
    </recommendedName>
</protein>
<comment type="caution">
    <text evidence="4">The sequence shown here is derived from an EMBL/GenBank/DDBJ whole genome shotgun (WGS) entry which is preliminary data.</text>
</comment>
<dbReference type="SMART" id="SM00563">
    <property type="entry name" value="PlsC"/>
    <property type="match status" value="1"/>
</dbReference>
<gene>
    <name evidence="4" type="ORF">BCR35DRAFT_303670</name>
</gene>
<accession>A0A1Y2FHC4</accession>
<feature type="region of interest" description="Disordered" evidence="1">
    <location>
        <begin position="569"/>
        <end position="595"/>
    </location>
</feature>
<dbReference type="EMBL" id="MCGR01000020">
    <property type="protein sequence ID" value="ORY82997.1"/>
    <property type="molecule type" value="Genomic_DNA"/>
</dbReference>
<feature type="domain" description="Phospholipid/glycerol acyltransferase" evidence="3">
    <location>
        <begin position="61"/>
        <end position="196"/>
    </location>
</feature>
<dbReference type="OrthoDB" id="5567124at2759"/>
<sequence length="595" mass="67176">MAPAPPPPSTGKEGIYNTGITSSASFAYLAIRLLFLFVLKVFYSNIVVEGVEHIPQDGTPCILTANHSNSLTDALLLVTTVPRWRRKLLRLTAKSGQFNRGTFTSWLIANAGTLPIQRPKDYAGKKVDNSIVFEKLIHALERGDMVCMFPEGLSRYWPEMTPLRQGVARIIGDTLRRREGTEGFQIAVQTCSITYLHRNLFRSDVLVTFHPPLLVSSTTHPGLTTSPPSEPSIRSLTSSIASSIRSGILDAPSWSLLRCAHTARRLYAPLGTKLGLGEHVRLTQRFVEGLGEEGRRAERAWNDEEGSVKEVLKTPMVVERERGEYFGSGGEEKEEGEGEVKALVRDLKIYQDLLYLHGIKDDRVRNPRMLRRRTLLKRLFVRLAGASFLFVISLPGLLLWMPVFLVAHHYSEKNKKSGPVFDTYDEVAQTKVTYGFITGMAVYLIFLLFTLPILPLSLPLFPILLWLSLRWLEDLTSSLRASLALFRLLYLGKSQLVLLRTMREGLRVRVEDLAVKRCGLPRDAERYFLAEEKKRGRWKEASGFFSIKRRRKKDWNEALKLWDVTSYPELEELPPAPPSSSITARPTDGAGLKQE</sequence>
<dbReference type="SUPFAM" id="SSF69593">
    <property type="entry name" value="Glycerol-3-phosphate (1)-acyltransferase"/>
    <property type="match status" value="1"/>
</dbReference>
<dbReference type="GO" id="GO:0008654">
    <property type="term" value="P:phospholipid biosynthetic process"/>
    <property type="evidence" value="ECO:0007669"/>
    <property type="project" value="TreeGrafter"/>
</dbReference>
<dbReference type="PANTHER" id="PTHR31605">
    <property type="entry name" value="GLYCEROL-3-PHOSPHATE O-ACYLTRANSFERASE 1"/>
    <property type="match status" value="1"/>
</dbReference>
<dbReference type="PANTHER" id="PTHR31605:SF0">
    <property type="entry name" value="GLYCEROL-3-PHOSPHATE O-ACYLTRANSFERASE 1"/>
    <property type="match status" value="1"/>
</dbReference>
<keyword evidence="2" id="KW-0472">Membrane</keyword>
<dbReference type="GO" id="GO:0004366">
    <property type="term" value="F:glycerol-3-phosphate O-acyltransferase activity"/>
    <property type="evidence" value="ECO:0007669"/>
    <property type="project" value="TreeGrafter"/>
</dbReference>
<feature type="transmembrane region" description="Helical" evidence="2">
    <location>
        <begin position="441"/>
        <end position="467"/>
    </location>
</feature>
<dbReference type="InterPro" id="IPR052744">
    <property type="entry name" value="GPAT/DAPAT"/>
</dbReference>
<dbReference type="AlphaFoldDB" id="A0A1Y2FHC4"/>
<evidence type="ECO:0000256" key="1">
    <source>
        <dbReference type="SAM" id="MobiDB-lite"/>
    </source>
</evidence>
<organism evidence="4 5">
    <name type="scientific">Leucosporidium creatinivorum</name>
    <dbReference type="NCBI Taxonomy" id="106004"/>
    <lineage>
        <taxon>Eukaryota</taxon>
        <taxon>Fungi</taxon>
        <taxon>Dikarya</taxon>
        <taxon>Basidiomycota</taxon>
        <taxon>Pucciniomycotina</taxon>
        <taxon>Microbotryomycetes</taxon>
        <taxon>Leucosporidiales</taxon>
        <taxon>Leucosporidium</taxon>
    </lineage>
</organism>
<feature type="transmembrane region" description="Helical" evidence="2">
    <location>
        <begin position="20"/>
        <end position="39"/>
    </location>
</feature>
<keyword evidence="2" id="KW-0812">Transmembrane</keyword>
<evidence type="ECO:0000313" key="5">
    <source>
        <dbReference type="Proteomes" id="UP000193467"/>
    </source>
</evidence>
<keyword evidence="5" id="KW-1185">Reference proteome</keyword>
<keyword evidence="2" id="KW-1133">Transmembrane helix</keyword>
<evidence type="ECO:0000313" key="4">
    <source>
        <dbReference type="EMBL" id="ORY82997.1"/>
    </source>
</evidence>
<feature type="transmembrane region" description="Helical" evidence="2">
    <location>
        <begin position="379"/>
        <end position="401"/>
    </location>
</feature>
<dbReference type="GO" id="GO:0016287">
    <property type="term" value="F:glycerone-phosphate O-acyltransferase activity"/>
    <property type="evidence" value="ECO:0007669"/>
    <property type="project" value="TreeGrafter"/>
</dbReference>
<dbReference type="Proteomes" id="UP000193467">
    <property type="component" value="Unassembled WGS sequence"/>
</dbReference>
<dbReference type="InParanoid" id="A0A1Y2FHC4"/>
<proteinExistence type="predicted"/>